<dbReference type="EMBL" id="QRNJ01000027">
    <property type="protein sequence ID" value="RHK39275.1"/>
    <property type="molecule type" value="Genomic_DNA"/>
</dbReference>
<dbReference type="Gene3D" id="2.60.40.3050">
    <property type="match status" value="1"/>
</dbReference>
<accession>A0A415TS93</accession>
<dbReference type="InterPro" id="IPR022464">
    <property type="entry name" value="Strep_pil_isopept_link"/>
</dbReference>
<evidence type="ECO:0000313" key="5">
    <source>
        <dbReference type="EMBL" id="RHN06402.1"/>
    </source>
</evidence>
<organism evidence="5 7">
    <name type="scientific">Anaerobutyricum hallii</name>
    <dbReference type="NCBI Taxonomy" id="39488"/>
    <lineage>
        <taxon>Bacteria</taxon>
        <taxon>Bacillati</taxon>
        <taxon>Bacillota</taxon>
        <taxon>Clostridia</taxon>
        <taxon>Lachnospirales</taxon>
        <taxon>Lachnospiraceae</taxon>
        <taxon>Anaerobutyricum</taxon>
    </lineage>
</organism>
<evidence type="ECO:0000313" key="7">
    <source>
        <dbReference type="Proteomes" id="UP000283700"/>
    </source>
</evidence>
<reference evidence="6 7" key="1">
    <citation type="submission" date="2018-08" db="EMBL/GenBank/DDBJ databases">
        <title>A genome reference for cultivated species of the human gut microbiota.</title>
        <authorList>
            <person name="Zou Y."/>
            <person name="Xue W."/>
            <person name="Luo G."/>
        </authorList>
    </citation>
    <scope>NUCLEOTIDE SEQUENCE [LARGE SCALE GENOMIC DNA]</scope>
    <source>
        <strain evidence="5 7">AF31-17AC</strain>
        <strain evidence="4 6">AF45-14BH</strain>
        <strain evidence="3 8">AM48-23BH</strain>
    </source>
</reference>
<evidence type="ECO:0000313" key="8">
    <source>
        <dbReference type="Proteomes" id="UP000286561"/>
    </source>
</evidence>
<dbReference type="Proteomes" id="UP000286561">
    <property type="component" value="Unassembled WGS sequence"/>
</dbReference>
<evidence type="ECO:0000313" key="3">
    <source>
        <dbReference type="EMBL" id="RGZ77997.1"/>
    </source>
</evidence>
<evidence type="ECO:0000259" key="2">
    <source>
        <dbReference type="Pfam" id="PF12892"/>
    </source>
</evidence>
<sequence length="234" mass="26009">MKRSKIKGKWIWGVLSTTLAIIFLFSVKMIAVYAAEGERECTIAIPVSVEMKGNAGNIKSEVFEYALEPADENSSTEAVFSEVEVTQEGITKGSFEEMRYKRPGDYKYTVYQLKGESKDVIYDGSVYEVTVRVVNTQEGGLAAEVWAVKDQSDQKTDEIKFINQYKETTTATTEAINNTIHHTTTNTITESSIGTSSPKTGDKSNVMLWGGIAILSGLCVFFFLFAGKRRKTEE</sequence>
<keyword evidence="1" id="KW-1133">Transmembrane helix</keyword>
<dbReference type="Proteomes" id="UP000283497">
    <property type="component" value="Unassembled WGS sequence"/>
</dbReference>
<gene>
    <name evidence="4" type="ORF">DW068_08110</name>
    <name evidence="3" type="ORF">DW972_13920</name>
    <name evidence="5" type="ORF">DWZ29_16090</name>
</gene>
<dbReference type="EMBL" id="QRQO01000080">
    <property type="protein sequence ID" value="RHN06402.1"/>
    <property type="molecule type" value="Genomic_DNA"/>
</dbReference>
<evidence type="ECO:0000313" key="6">
    <source>
        <dbReference type="Proteomes" id="UP000283497"/>
    </source>
</evidence>
<dbReference type="RefSeq" id="WP_118314524.1">
    <property type="nucleotide sequence ID" value="NZ_CAUBTG010000078.1"/>
</dbReference>
<feature type="domain" description="Streptococcal pilin isopeptide linkage" evidence="2">
    <location>
        <begin position="58"/>
        <end position="166"/>
    </location>
</feature>
<dbReference type="EMBL" id="QSEP01000142">
    <property type="protein sequence ID" value="RGZ77997.1"/>
    <property type="molecule type" value="Genomic_DNA"/>
</dbReference>
<evidence type="ECO:0000313" key="4">
    <source>
        <dbReference type="EMBL" id="RHK39275.1"/>
    </source>
</evidence>
<dbReference type="NCBIfam" id="TIGR03786">
    <property type="entry name" value="strep_pil_rpt"/>
    <property type="match status" value="1"/>
</dbReference>
<dbReference type="Pfam" id="PF12892">
    <property type="entry name" value="FctA"/>
    <property type="match status" value="1"/>
</dbReference>
<keyword evidence="1" id="KW-0472">Membrane</keyword>
<proteinExistence type="predicted"/>
<dbReference type="InterPro" id="IPR038174">
    <property type="entry name" value="Strep_pil_link_sf"/>
</dbReference>
<name>A0A415TS93_9FIRM</name>
<keyword evidence="1" id="KW-0812">Transmembrane</keyword>
<comment type="caution">
    <text evidence="5">The sequence shown here is derived from an EMBL/GenBank/DDBJ whole genome shotgun (WGS) entry which is preliminary data.</text>
</comment>
<feature type="transmembrane region" description="Helical" evidence="1">
    <location>
        <begin position="206"/>
        <end position="226"/>
    </location>
</feature>
<dbReference type="Proteomes" id="UP000283700">
    <property type="component" value="Unassembled WGS sequence"/>
</dbReference>
<evidence type="ECO:0000256" key="1">
    <source>
        <dbReference type="SAM" id="Phobius"/>
    </source>
</evidence>
<dbReference type="AlphaFoldDB" id="A0A415TS93"/>
<dbReference type="NCBIfam" id="TIGR01167">
    <property type="entry name" value="LPXTG_anchor"/>
    <property type="match status" value="1"/>
</dbReference>
<protein>
    <submittedName>
        <fullName evidence="5">LPXTG cell wall anchor domain-containing protein</fullName>
    </submittedName>
</protein>